<keyword evidence="2" id="KW-1185">Reference proteome</keyword>
<reference evidence="1" key="1">
    <citation type="submission" date="2021-09" db="EMBL/GenBank/DDBJ databases">
        <title>Comparative genomics of Edwardsiella genus reveals species-based diversity.</title>
        <authorList>
            <person name="Tekedar H.C."/>
            <person name="Kumru S."/>
            <person name="Waldbieser G.C."/>
            <person name="Reichley S.R."/>
            <person name="Lawrence M.L."/>
            <person name="Griffin M.J."/>
        </authorList>
    </citation>
    <scope>NUCLEOTIDE SEQUENCE</scope>
    <source>
        <strain evidence="1">ATCC 15947</strain>
    </source>
</reference>
<organism evidence="1 2">
    <name type="scientific">Edwardsiella tarda ATCC 15947 = NBRC 105688</name>
    <dbReference type="NCBI Taxonomy" id="667121"/>
    <lineage>
        <taxon>Bacteria</taxon>
        <taxon>Pseudomonadati</taxon>
        <taxon>Pseudomonadota</taxon>
        <taxon>Gammaproteobacteria</taxon>
        <taxon>Enterobacterales</taxon>
        <taxon>Hafniaceae</taxon>
        <taxon>Edwardsiella</taxon>
    </lineage>
</organism>
<evidence type="ECO:0000313" key="2">
    <source>
        <dbReference type="Proteomes" id="UP000245918"/>
    </source>
</evidence>
<dbReference type="Proteomes" id="UP000245918">
    <property type="component" value="Plasmid pET-ATCC-159-1"/>
</dbReference>
<gene>
    <name evidence="1" type="ORF">DCL27_17170</name>
</gene>
<keyword evidence="1" id="KW-0614">Plasmid</keyword>
<name>A0AC61TMV2_EDWTA</name>
<proteinExistence type="predicted"/>
<dbReference type="EMBL" id="CP084508">
    <property type="protein sequence ID" value="UCQ02036.1"/>
    <property type="molecule type" value="Genomic_DNA"/>
</dbReference>
<protein>
    <submittedName>
        <fullName evidence="1">Helix-turn-helix transcriptional regulator</fullName>
    </submittedName>
</protein>
<evidence type="ECO:0000313" key="1">
    <source>
        <dbReference type="EMBL" id="UCQ02036.1"/>
    </source>
</evidence>
<geneLocation type="plasmid" evidence="1 2">
    <name>pET-ATCC-159-1</name>
</geneLocation>
<accession>A0AC61TMV2</accession>
<sequence>MNYFCFLGECKYTKLAFNSLIHELPVRSCSIPINYYELLNKQLEIEDSVFIFILLPTNGITNFYDGAFHQLANILERHKTVIGGAVFFTSNEVERNIAILTCQITGLYVWVFDKKTQIKTAKDIIIDIANSKYCEKNLVTKEIITWRELEILEMILAGYSYNDIASFFSLSVKTIYSYVYAIQRKMLIKKIIHLFFLSELTQNFS</sequence>